<feature type="transmembrane region" description="Helical" evidence="9">
    <location>
        <begin position="58"/>
        <end position="84"/>
    </location>
</feature>
<dbReference type="PRINTS" id="PR00237">
    <property type="entry name" value="GPCRRHODOPSN"/>
</dbReference>
<evidence type="ECO:0000256" key="1">
    <source>
        <dbReference type="ARBA" id="ARBA00004141"/>
    </source>
</evidence>
<evidence type="ECO:0000256" key="8">
    <source>
        <dbReference type="RuleBase" id="RU000688"/>
    </source>
</evidence>
<comment type="subcellular location">
    <subcellularLocation>
        <location evidence="1">Membrane</location>
        <topology evidence="1">Multi-pass membrane protein</topology>
    </subcellularLocation>
</comment>
<dbReference type="PANTHER" id="PTHR24243:SF208">
    <property type="entry name" value="PYROKININ-1 RECEPTOR"/>
    <property type="match status" value="1"/>
</dbReference>
<dbReference type="SUPFAM" id="SSF81321">
    <property type="entry name" value="Family A G protein-coupled receptor-like"/>
    <property type="match status" value="1"/>
</dbReference>
<dbReference type="Gene3D" id="1.20.1070.10">
    <property type="entry name" value="Rhodopsin 7-helix transmembrane proteins"/>
    <property type="match status" value="1"/>
</dbReference>
<proteinExistence type="inferred from homology"/>
<organism evidence="11 12">
    <name type="scientific">Acanthaster planci</name>
    <name type="common">Crown-of-thorns starfish</name>
    <dbReference type="NCBI Taxonomy" id="133434"/>
    <lineage>
        <taxon>Eukaryota</taxon>
        <taxon>Metazoa</taxon>
        <taxon>Echinodermata</taxon>
        <taxon>Eleutherozoa</taxon>
        <taxon>Asterozoa</taxon>
        <taxon>Asteroidea</taxon>
        <taxon>Valvatacea</taxon>
        <taxon>Valvatida</taxon>
        <taxon>Acanthasteridae</taxon>
        <taxon>Acanthaster</taxon>
    </lineage>
</organism>
<dbReference type="AlphaFoldDB" id="A0A8B7ZAE2"/>
<feature type="transmembrane region" description="Helical" evidence="9">
    <location>
        <begin position="181"/>
        <end position="199"/>
    </location>
</feature>
<dbReference type="RefSeq" id="XP_022102645.1">
    <property type="nucleotide sequence ID" value="XM_022246953.1"/>
</dbReference>
<dbReference type="InterPro" id="IPR000276">
    <property type="entry name" value="GPCR_Rhodpsn"/>
</dbReference>
<gene>
    <name evidence="12 13 14" type="primary">LOC110985725</name>
</gene>
<dbReference type="RefSeq" id="XP_022102646.1">
    <property type="nucleotide sequence ID" value="XM_022246954.1"/>
</dbReference>
<dbReference type="InterPro" id="IPR017452">
    <property type="entry name" value="GPCR_Rhodpsn_7TM"/>
</dbReference>
<evidence type="ECO:0000256" key="9">
    <source>
        <dbReference type="SAM" id="Phobius"/>
    </source>
</evidence>
<dbReference type="PANTHER" id="PTHR24243">
    <property type="entry name" value="G-PROTEIN COUPLED RECEPTOR"/>
    <property type="match status" value="1"/>
</dbReference>
<dbReference type="Pfam" id="PF00001">
    <property type="entry name" value="7tm_1"/>
    <property type="match status" value="1"/>
</dbReference>
<feature type="domain" description="G-protein coupled receptors family 1 profile" evidence="10">
    <location>
        <begin position="75"/>
        <end position="358"/>
    </location>
</feature>
<dbReference type="KEGG" id="aplc:110985725"/>
<evidence type="ECO:0000256" key="5">
    <source>
        <dbReference type="ARBA" id="ARBA00023136"/>
    </source>
</evidence>
<dbReference type="Proteomes" id="UP000694845">
    <property type="component" value="Unplaced"/>
</dbReference>
<feature type="transmembrane region" description="Helical" evidence="9">
    <location>
        <begin position="140"/>
        <end position="160"/>
    </location>
</feature>
<feature type="transmembrane region" description="Helical" evidence="9">
    <location>
        <begin position="337"/>
        <end position="361"/>
    </location>
</feature>
<keyword evidence="4 8" id="KW-0297">G-protein coupled receptor</keyword>
<evidence type="ECO:0000256" key="2">
    <source>
        <dbReference type="ARBA" id="ARBA00022692"/>
    </source>
</evidence>
<dbReference type="RefSeq" id="XP_022102644.1">
    <property type="nucleotide sequence ID" value="XM_022246952.1"/>
</dbReference>
<accession>A0A8B7ZAE2</accession>
<keyword evidence="5 9" id="KW-0472">Membrane</keyword>
<evidence type="ECO:0000313" key="13">
    <source>
        <dbReference type="RefSeq" id="XP_022102645.1"/>
    </source>
</evidence>
<dbReference type="OrthoDB" id="5950040at2759"/>
<evidence type="ECO:0000313" key="12">
    <source>
        <dbReference type="RefSeq" id="XP_022102644.1"/>
    </source>
</evidence>
<keyword evidence="6 8" id="KW-0675">Receptor</keyword>
<dbReference type="GeneID" id="110985725"/>
<dbReference type="PROSITE" id="PS00237">
    <property type="entry name" value="G_PROTEIN_RECEP_F1_1"/>
    <property type="match status" value="1"/>
</dbReference>
<keyword evidence="11" id="KW-1185">Reference proteome</keyword>
<keyword evidence="7 8" id="KW-0807">Transducer</keyword>
<evidence type="ECO:0000313" key="14">
    <source>
        <dbReference type="RefSeq" id="XP_022102646.1"/>
    </source>
</evidence>
<evidence type="ECO:0000256" key="4">
    <source>
        <dbReference type="ARBA" id="ARBA00023040"/>
    </source>
</evidence>
<sequence length="405" mass="44910">MAVHVPVDDDVGLLPLRDQVEPPLAFRAFNECPSPDLSVVDLSDPSKADLYSYKSAHVVMITIIYPCLCTVGLVANLAFLVSVWRVKYMRTITNIYLSNLAVADIIFLVTGTSFGLWKYFVTPVTSDFSLCGGPVGCFALVHLNATPFQASTLLVTLVSLERYLAICRSIYHHRINSQKRTVGLVVCVWLAAILLSSVLSSSGTEYTTTCVSWPAEDKYRSYPQTIASCFTLGAVWLHAASFAVYVVPYFIEFTIAVVVFYKILNTLQKRSNISGTVSAQPGANDNVNRIRNRVAFMLVIAGITSFSLVTPRVIVTIYSYVIFFAGITGPLTQDQIFVIYITVNLLLYLNSVLNPFIYAFCNSRYRASVVEAFFGRCVSSGNNMSYERDTNMANNDANRRTETTM</sequence>
<dbReference type="PROSITE" id="PS50262">
    <property type="entry name" value="G_PROTEIN_RECEP_F1_2"/>
    <property type="match status" value="1"/>
</dbReference>
<evidence type="ECO:0000256" key="7">
    <source>
        <dbReference type="ARBA" id="ARBA00023224"/>
    </source>
</evidence>
<reference evidence="12 13" key="1">
    <citation type="submission" date="2025-04" db="UniProtKB">
        <authorList>
            <consortium name="RefSeq"/>
        </authorList>
    </citation>
    <scope>IDENTIFICATION</scope>
</reference>
<evidence type="ECO:0000313" key="11">
    <source>
        <dbReference type="Proteomes" id="UP000694845"/>
    </source>
</evidence>
<keyword evidence="2 8" id="KW-0812">Transmembrane</keyword>
<keyword evidence="3 9" id="KW-1133">Transmembrane helix</keyword>
<evidence type="ECO:0000259" key="10">
    <source>
        <dbReference type="PROSITE" id="PS50262"/>
    </source>
</evidence>
<protein>
    <submittedName>
        <fullName evidence="12 13">Thyrotropin-releasing hormone receptor-like</fullName>
    </submittedName>
</protein>
<comment type="similarity">
    <text evidence="8">Belongs to the G-protein coupled receptor 1 family.</text>
</comment>
<dbReference type="GO" id="GO:0004930">
    <property type="term" value="F:G protein-coupled receptor activity"/>
    <property type="evidence" value="ECO:0007669"/>
    <property type="project" value="UniProtKB-KW"/>
</dbReference>
<evidence type="ECO:0000256" key="6">
    <source>
        <dbReference type="ARBA" id="ARBA00023170"/>
    </source>
</evidence>
<feature type="transmembrane region" description="Helical" evidence="9">
    <location>
        <begin position="242"/>
        <end position="264"/>
    </location>
</feature>
<feature type="transmembrane region" description="Helical" evidence="9">
    <location>
        <begin position="96"/>
        <end position="120"/>
    </location>
</feature>
<dbReference type="GO" id="GO:0005886">
    <property type="term" value="C:plasma membrane"/>
    <property type="evidence" value="ECO:0007669"/>
    <property type="project" value="TreeGrafter"/>
</dbReference>
<name>A0A8B7ZAE2_ACAPL</name>
<dbReference type="CDD" id="cd00637">
    <property type="entry name" value="7tm_classA_rhodopsin-like"/>
    <property type="match status" value="1"/>
</dbReference>
<evidence type="ECO:0000256" key="3">
    <source>
        <dbReference type="ARBA" id="ARBA00022989"/>
    </source>
</evidence>
<feature type="transmembrane region" description="Helical" evidence="9">
    <location>
        <begin position="294"/>
        <end position="325"/>
    </location>
</feature>